<evidence type="ECO:0000259" key="1">
    <source>
        <dbReference type="Pfam" id="PF14302"/>
    </source>
</evidence>
<sequence>MKFMLYLPLLMATLVLSGCPELGRHWSDQEETLQVDYYKAQCDKNSADICFRTRELSTDSWGISDANLSGFTDFVWGHRYTINVTTSFNSNGNPSSYSYNSIEEDVPVVTIDTPFQINLYTENGVLTQLGADAWYLGGEKNFTCASDCEVLATAVSNQYVVVGEFSINAGELTLDQVICSSSEEGFSSDCEGETEVDWQIAPFLSDCGKSSASLCYLYRLNSSDDWEILPVDIANFSYDWGYRYDITVQQTRSSSGTITAASLVTDDSSPVDYTGSSYTYKIILLGSALANDSSGVITLYDGAQELNCSQYSQCSDLNTAIDNDEWILVKVFTDGSEVVATDVVCSNDNIDDFNSCVADENDVTWSIE</sequence>
<evidence type="ECO:0000313" key="2">
    <source>
        <dbReference type="EMBL" id="CUS41134.1"/>
    </source>
</evidence>
<feature type="domain" description="DUF4377" evidence="1">
    <location>
        <begin position="200"/>
        <end position="253"/>
    </location>
</feature>
<accession>A0A160TDG7</accession>
<name>A0A160TDG7_9ZZZZ</name>
<reference evidence="2" key="1">
    <citation type="submission" date="2015-10" db="EMBL/GenBank/DDBJ databases">
        <authorList>
            <person name="Gilbert D.G."/>
        </authorList>
    </citation>
    <scope>NUCLEOTIDE SEQUENCE</scope>
</reference>
<organism evidence="2">
    <name type="scientific">hydrothermal vent metagenome</name>
    <dbReference type="NCBI Taxonomy" id="652676"/>
    <lineage>
        <taxon>unclassified sequences</taxon>
        <taxon>metagenomes</taxon>
        <taxon>ecological metagenomes</taxon>
    </lineage>
</organism>
<dbReference type="PROSITE" id="PS51257">
    <property type="entry name" value="PROKAR_LIPOPROTEIN"/>
    <property type="match status" value="1"/>
</dbReference>
<dbReference type="InterPro" id="IPR025485">
    <property type="entry name" value="DUF4377"/>
</dbReference>
<dbReference type="EMBL" id="CZQC01000036">
    <property type="protein sequence ID" value="CUS41134.1"/>
    <property type="molecule type" value="Genomic_DNA"/>
</dbReference>
<gene>
    <name evidence="2" type="ORF">MGWOODY_Tha693</name>
</gene>
<proteinExistence type="predicted"/>
<dbReference type="AlphaFoldDB" id="A0A160TDG7"/>
<protein>
    <recommendedName>
        <fullName evidence="1">DUF4377 domain-containing protein</fullName>
    </recommendedName>
</protein>
<dbReference type="Pfam" id="PF14302">
    <property type="entry name" value="DUF4377"/>
    <property type="match status" value="1"/>
</dbReference>